<evidence type="ECO:0000313" key="1">
    <source>
        <dbReference type="EMBL" id="RZF34475.1"/>
    </source>
</evidence>
<accession>A0A482WLQ1</accession>
<name>A0A482WLQ1_LAOST</name>
<evidence type="ECO:0000313" key="2">
    <source>
        <dbReference type="Proteomes" id="UP000291343"/>
    </source>
</evidence>
<proteinExistence type="predicted"/>
<dbReference type="Proteomes" id="UP000291343">
    <property type="component" value="Unassembled WGS sequence"/>
</dbReference>
<comment type="caution">
    <text evidence="1">The sequence shown here is derived from an EMBL/GenBank/DDBJ whole genome shotgun (WGS) entry which is preliminary data.</text>
</comment>
<reference evidence="1 2" key="1">
    <citation type="journal article" date="2017" name="Gigascience">
        <title>Genome sequence of the small brown planthopper, Laodelphax striatellus.</title>
        <authorList>
            <person name="Zhu J."/>
            <person name="Jiang F."/>
            <person name="Wang X."/>
            <person name="Yang P."/>
            <person name="Bao Y."/>
            <person name="Zhao W."/>
            <person name="Wang W."/>
            <person name="Lu H."/>
            <person name="Wang Q."/>
            <person name="Cui N."/>
            <person name="Li J."/>
            <person name="Chen X."/>
            <person name="Luo L."/>
            <person name="Yu J."/>
            <person name="Kang L."/>
            <person name="Cui F."/>
        </authorList>
    </citation>
    <scope>NUCLEOTIDE SEQUENCE [LARGE SCALE GENOMIC DNA]</scope>
    <source>
        <strain evidence="1">Lst14</strain>
    </source>
</reference>
<protein>
    <submittedName>
        <fullName evidence="1">Uncharacterized protein</fullName>
    </submittedName>
</protein>
<dbReference type="AlphaFoldDB" id="A0A482WLQ1"/>
<dbReference type="InParanoid" id="A0A482WLQ1"/>
<organism evidence="1 2">
    <name type="scientific">Laodelphax striatellus</name>
    <name type="common">Small brown planthopper</name>
    <name type="synonym">Delphax striatella</name>
    <dbReference type="NCBI Taxonomy" id="195883"/>
    <lineage>
        <taxon>Eukaryota</taxon>
        <taxon>Metazoa</taxon>
        <taxon>Ecdysozoa</taxon>
        <taxon>Arthropoda</taxon>
        <taxon>Hexapoda</taxon>
        <taxon>Insecta</taxon>
        <taxon>Pterygota</taxon>
        <taxon>Neoptera</taxon>
        <taxon>Paraneoptera</taxon>
        <taxon>Hemiptera</taxon>
        <taxon>Auchenorrhyncha</taxon>
        <taxon>Fulgoroidea</taxon>
        <taxon>Delphacidae</taxon>
        <taxon>Criomorphinae</taxon>
        <taxon>Laodelphax</taxon>
    </lineage>
</organism>
<keyword evidence="2" id="KW-1185">Reference proteome</keyword>
<dbReference type="EMBL" id="QKKF02031392">
    <property type="protein sequence ID" value="RZF34475.1"/>
    <property type="molecule type" value="Genomic_DNA"/>
</dbReference>
<gene>
    <name evidence="1" type="ORF">LSTR_LSTR015049</name>
</gene>
<sequence length="121" mass="14255">MQILPGVLAFKLCCVLRESLQLKFRYRKMLRDQKSYHQQGSVKKWGSTLGFEYIPRDLAVFLVWFTQRYRAGYASKRAPTRTLSHRNGVETEDSDVWLTLYYCLFNVLAVTPTYAMMERIS</sequence>